<dbReference type="SUPFAM" id="SSF53448">
    <property type="entry name" value="Nucleotide-diphospho-sugar transferases"/>
    <property type="match status" value="1"/>
</dbReference>
<accession>A0ABP8VC14</accession>
<dbReference type="PANTHER" id="PTHR43685:SF5">
    <property type="entry name" value="GLYCOSYLTRANSFERASE EPSE-RELATED"/>
    <property type="match status" value="1"/>
</dbReference>
<evidence type="ECO:0000313" key="6">
    <source>
        <dbReference type="EMBL" id="GAA4659391.1"/>
    </source>
</evidence>
<keyword evidence="3" id="KW-0808">Transferase</keyword>
<dbReference type="InterPro" id="IPR001173">
    <property type="entry name" value="Glyco_trans_2-like"/>
</dbReference>
<dbReference type="RefSeq" id="WP_345713918.1">
    <property type="nucleotide sequence ID" value="NZ_BAABIL010000664.1"/>
</dbReference>
<reference evidence="7" key="1">
    <citation type="journal article" date="2019" name="Int. J. Syst. Evol. Microbiol.">
        <title>The Global Catalogue of Microorganisms (GCM) 10K type strain sequencing project: providing services to taxonomists for standard genome sequencing and annotation.</title>
        <authorList>
            <consortium name="The Broad Institute Genomics Platform"/>
            <consortium name="The Broad Institute Genome Sequencing Center for Infectious Disease"/>
            <person name="Wu L."/>
            <person name="Ma J."/>
        </authorList>
    </citation>
    <scope>NUCLEOTIDE SEQUENCE [LARGE SCALE GENOMIC DNA]</scope>
    <source>
        <strain evidence="7">JCM 18126</strain>
    </source>
</reference>
<dbReference type="InterPro" id="IPR050834">
    <property type="entry name" value="Glycosyltransf_2"/>
</dbReference>
<comment type="similarity">
    <text evidence="1">Belongs to the glycosyltransferase 2 family.</text>
</comment>
<dbReference type="PANTHER" id="PTHR43685">
    <property type="entry name" value="GLYCOSYLTRANSFERASE"/>
    <property type="match status" value="1"/>
</dbReference>
<keyword evidence="2" id="KW-0328">Glycosyltransferase</keyword>
<feature type="domain" description="Glycosyltransferase 2-like" evidence="5">
    <location>
        <begin position="50"/>
        <end position="186"/>
    </location>
</feature>
<organism evidence="6 7">
    <name type="scientific">Kineococcus glutinatus</name>
    <dbReference type="NCBI Taxonomy" id="1070872"/>
    <lineage>
        <taxon>Bacteria</taxon>
        <taxon>Bacillati</taxon>
        <taxon>Actinomycetota</taxon>
        <taxon>Actinomycetes</taxon>
        <taxon>Kineosporiales</taxon>
        <taxon>Kineosporiaceae</taxon>
        <taxon>Kineococcus</taxon>
    </lineage>
</organism>
<feature type="compositionally biased region" description="Pro residues" evidence="4">
    <location>
        <begin position="1"/>
        <end position="15"/>
    </location>
</feature>
<dbReference type="InterPro" id="IPR029044">
    <property type="entry name" value="Nucleotide-diphossugar_trans"/>
</dbReference>
<dbReference type="EMBL" id="BAABIL010000664">
    <property type="protein sequence ID" value="GAA4659391.1"/>
    <property type="molecule type" value="Genomic_DNA"/>
</dbReference>
<dbReference type="Proteomes" id="UP001501195">
    <property type="component" value="Unassembled WGS sequence"/>
</dbReference>
<evidence type="ECO:0000256" key="2">
    <source>
        <dbReference type="ARBA" id="ARBA00022676"/>
    </source>
</evidence>
<protein>
    <submittedName>
        <fullName evidence="6">Glycosyltransferase</fullName>
    </submittedName>
</protein>
<gene>
    <name evidence="6" type="ORF">GCM10023225_33160</name>
</gene>
<evidence type="ECO:0000259" key="5">
    <source>
        <dbReference type="Pfam" id="PF00535"/>
    </source>
</evidence>
<evidence type="ECO:0000256" key="1">
    <source>
        <dbReference type="ARBA" id="ARBA00006739"/>
    </source>
</evidence>
<sequence>MPDLLPPPQSAPTSPPAATVPARHAVTVVVATRDRAADLRASLPRHAAPVVVVDNGSTDGSLEVVRAEAERRREAGEPELLLLQPGRNLGATARNLGVEAARTPLVAFADDDSWWAPGSLERAAGFFAASPRLALLAARLLVGDAEELDPVCAQMAAAPWGRAGDLPGPDVLGFVACGSVVRRDAFCAVGGFDDVNFFAGEEERVAYDLTGAGWGMAYVPDVVAHHHPSPARSAPAVRAQRIHRNVVLTAWMRRPLPSAVRSTAWRVAAGGPERAGALEALGMLPRALRLRRVNAPEVERRLRVLAALGGGVA</sequence>
<dbReference type="Gene3D" id="3.90.550.10">
    <property type="entry name" value="Spore Coat Polysaccharide Biosynthesis Protein SpsA, Chain A"/>
    <property type="match status" value="1"/>
</dbReference>
<proteinExistence type="inferred from homology"/>
<name>A0ABP8VC14_9ACTN</name>
<feature type="region of interest" description="Disordered" evidence="4">
    <location>
        <begin position="1"/>
        <end position="20"/>
    </location>
</feature>
<evidence type="ECO:0000256" key="3">
    <source>
        <dbReference type="ARBA" id="ARBA00022679"/>
    </source>
</evidence>
<keyword evidence="7" id="KW-1185">Reference proteome</keyword>
<evidence type="ECO:0000256" key="4">
    <source>
        <dbReference type="SAM" id="MobiDB-lite"/>
    </source>
</evidence>
<comment type="caution">
    <text evidence="6">The sequence shown here is derived from an EMBL/GenBank/DDBJ whole genome shotgun (WGS) entry which is preliminary data.</text>
</comment>
<dbReference type="Pfam" id="PF00535">
    <property type="entry name" value="Glycos_transf_2"/>
    <property type="match status" value="1"/>
</dbReference>
<evidence type="ECO:0000313" key="7">
    <source>
        <dbReference type="Proteomes" id="UP001501195"/>
    </source>
</evidence>